<proteinExistence type="predicted"/>
<reference evidence="2" key="1">
    <citation type="journal article" date="2019" name="Int. J. Syst. Evol. Microbiol.">
        <title>The Global Catalogue of Microorganisms (GCM) 10K type strain sequencing project: providing services to taxonomists for standard genome sequencing and annotation.</title>
        <authorList>
            <consortium name="The Broad Institute Genomics Platform"/>
            <consortium name="The Broad Institute Genome Sequencing Center for Infectious Disease"/>
            <person name="Wu L."/>
            <person name="Ma J."/>
        </authorList>
    </citation>
    <scope>NUCLEOTIDE SEQUENCE [LARGE SCALE GENOMIC DNA]</scope>
    <source>
        <strain evidence="2">JCM 16702</strain>
    </source>
</reference>
<protein>
    <submittedName>
        <fullName evidence="1">Uncharacterized protein</fullName>
    </submittedName>
</protein>
<evidence type="ECO:0000313" key="1">
    <source>
        <dbReference type="EMBL" id="GAA4084912.1"/>
    </source>
</evidence>
<comment type="caution">
    <text evidence="1">The sequence shown here is derived from an EMBL/GenBank/DDBJ whole genome shotgun (WGS) entry which is preliminary data.</text>
</comment>
<gene>
    <name evidence="1" type="ORF">GCM10022214_51060</name>
</gene>
<sequence>MPNVPPPGRERRRRRRASPEIEAEHVLQRVLRNQRGAVLAHAHGRRCGTRWSPGRGGWCHTDRLGVAVNEVLGLILVVMGVTNATVTPNRIGRRGERFTGHGGGDEETAVLRPIVREAAGAWLLAAELAVVSAGLASLAVEPGAMLIAVVVSACHWRRHWSSPATSWRATRYAAAVPLRKRAPAQVAALGGS</sequence>
<dbReference type="EMBL" id="BAAAZG010000038">
    <property type="protein sequence ID" value="GAA4084912.1"/>
    <property type="molecule type" value="Genomic_DNA"/>
</dbReference>
<organism evidence="1 2">
    <name type="scientific">Actinomadura miaoliensis</name>
    <dbReference type="NCBI Taxonomy" id="430685"/>
    <lineage>
        <taxon>Bacteria</taxon>
        <taxon>Bacillati</taxon>
        <taxon>Actinomycetota</taxon>
        <taxon>Actinomycetes</taxon>
        <taxon>Streptosporangiales</taxon>
        <taxon>Thermomonosporaceae</taxon>
        <taxon>Actinomadura</taxon>
    </lineage>
</organism>
<accession>A0ABP7WAN5</accession>
<keyword evidence="2" id="KW-1185">Reference proteome</keyword>
<dbReference type="Proteomes" id="UP001500683">
    <property type="component" value="Unassembled WGS sequence"/>
</dbReference>
<evidence type="ECO:0000313" key="2">
    <source>
        <dbReference type="Proteomes" id="UP001500683"/>
    </source>
</evidence>
<name>A0ABP7WAN5_9ACTN</name>